<dbReference type="Proteomes" id="UP001169492">
    <property type="component" value="Unassembled WGS sequence"/>
</dbReference>
<comment type="caution">
    <text evidence="1">The sequence shown here is derived from an EMBL/GenBank/DDBJ whole genome shotgun (WGS) entry which is preliminary data.</text>
</comment>
<sequence>MNRPNGFVLPIIVLLLTFMALIWAHTSTPVDPLTDDQRLMQRYQDEILFWQKAVLAYSFEYDRVPLSAFILANTYDLELPVSTESGGDRDFSVDGLGLLSGSFNLRIHNLPAELLAKLNEEYSPYVSVDAIDRLNIPVLYIDDWLFSERLLPRVARVYADRFASDLELDQQGITRAFRLNGDSVLGQLSLTHLSSINELTAETVLIQDIQTSGALVAGHDFGSALMQFEQLEQAMRSCLAPTGGCLN</sequence>
<gene>
    <name evidence="1" type="ORF">J6I90_12540</name>
</gene>
<evidence type="ECO:0000313" key="1">
    <source>
        <dbReference type="EMBL" id="MDN7125711.1"/>
    </source>
</evidence>
<proteinExistence type="predicted"/>
<dbReference type="EMBL" id="JAGGJB010000008">
    <property type="protein sequence ID" value="MDN7125711.1"/>
    <property type="molecule type" value="Genomic_DNA"/>
</dbReference>
<organism evidence="1 2">
    <name type="scientific">Pseudidiomarina terrestris</name>
    <dbReference type="NCBI Taxonomy" id="2820060"/>
    <lineage>
        <taxon>Bacteria</taxon>
        <taxon>Pseudomonadati</taxon>
        <taxon>Pseudomonadota</taxon>
        <taxon>Gammaproteobacteria</taxon>
        <taxon>Alteromonadales</taxon>
        <taxon>Idiomarinaceae</taxon>
        <taxon>Pseudidiomarina</taxon>
    </lineage>
</organism>
<reference evidence="1 2" key="1">
    <citation type="submission" date="2021-03" db="EMBL/GenBank/DDBJ databases">
        <title>Pseudidiomarina terrestris, a new bacterium isolated from saline soil.</title>
        <authorList>
            <person name="Galisteo C."/>
            <person name="De La Haba R."/>
            <person name="Sanchez-Porro C."/>
            <person name="Ventosa A."/>
        </authorList>
    </citation>
    <scope>NUCLEOTIDE SEQUENCE [LARGE SCALE GENOMIC DNA]</scope>
    <source>
        <strain evidence="1 2">1APP75-32.1</strain>
    </source>
</reference>
<accession>A0AAW7QZT4</accession>
<dbReference type="AlphaFoldDB" id="A0AAW7QZT4"/>
<dbReference type="RefSeq" id="WP_301722180.1">
    <property type="nucleotide sequence ID" value="NZ_JAGGJB010000008.1"/>
</dbReference>
<evidence type="ECO:0000313" key="2">
    <source>
        <dbReference type="Proteomes" id="UP001169492"/>
    </source>
</evidence>
<protein>
    <submittedName>
        <fullName evidence="1">Uncharacterized protein</fullName>
    </submittedName>
</protein>
<name>A0AAW7QZT4_9GAMM</name>